<reference evidence="1 2" key="1">
    <citation type="journal article" date="2019" name="Commun. Biol.">
        <title>The bagworm genome reveals a unique fibroin gene that provides high tensile strength.</title>
        <authorList>
            <person name="Kono N."/>
            <person name="Nakamura H."/>
            <person name="Ohtoshi R."/>
            <person name="Tomita M."/>
            <person name="Numata K."/>
            <person name="Arakawa K."/>
        </authorList>
    </citation>
    <scope>NUCLEOTIDE SEQUENCE [LARGE SCALE GENOMIC DNA]</scope>
</reference>
<evidence type="ECO:0000313" key="1">
    <source>
        <dbReference type="EMBL" id="GBP66013.1"/>
    </source>
</evidence>
<comment type="caution">
    <text evidence="1">The sequence shown here is derived from an EMBL/GenBank/DDBJ whole genome shotgun (WGS) entry which is preliminary data.</text>
</comment>
<dbReference type="EMBL" id="BGZK01000945">
    <property type="protein sequence ID" value="GBP66013.1"/>
    <property type="molecule type" value="Genomic_DNA"/>
</dbReference>
<keyword evidence="2" id="KW-1185">Reference proteome</keyword>
<proteinExistence type="predicted"/>
<gene>
    <name evidence="1" type="ORF">EVAR_47513_1</name>
</gene>
<dbReference type="OrthoDB" id="5239715at2759"/>
<evidence type="ECO:0000313" key="2">
    <source>
        <dbReference type="Proteomes" id="UP000299102"/>
    </source>
</evidence>
<sequence length="100" mass="11283">MHLFTWILLLSDDESGERSVCVLLAGEESEITFLDSPPDHLVVSIHPGIVIQLEIPRATFALPELPRVDRCSHEVRSRIECDHRPPMAQQLAGPLRPFYA</sequence>
<name>A0A4C1XSI8_EUMVA</name>
<organism evidence="1 2">
    <name type="scientific">Eumeta variegata</name>
    <name type="common">Bagworm moth</name>
    <name type="synonym">Eumeta japonica</name>
    <dbReference type="NCBI Taxonomy" id="151549"/>
    <lineage>
        <taxon>Eukaryota</taxon>
        <taxon>Metazoa</taxon>
        <taxon>Ecdysozoa</taxon>
        <taxon>Arthropoda</taxon>
        <taxon>Hexapoda</taxon>
        <taxon>Insecta</taxon>
        <taxon>Pterygota</taxon>
        <taxon>Neoptera</taxon>
        <taxon>Endopterygota</taxon>
        <taxon>Lepidoptera</taxon>
        <taxon>Glossata</taxon>
        <taxon>Ditrysia</taxon>
        <taxon>Tineoidea</taxon>
        <taxon>Psychidae</taxon>
        <taxon>Oiketicinae</taxon>
        <taxon>Eumeta</taxon>
    </lineage>
</organism>
<dbReference type="Proteomes" id="UP000299102">
    <property type="component" value="Unassembled WGS sequence"/>
</dbReference>
<protein>
    <submittedName>
        <fullName evidence="1">Uncharacterized protein</fullName>
    </submittedName>
</protein>
<accession>A0A4C1XSI8</accession>
<dbReference type="AlphaFoldDB" id="A0A4C1XSI8"/>